<dbReference type="Pfam" id="PF03144">
    <property type="entry name" value="GTP_EFTU_D2"/>
    <property type="match status" value="1"/>
</dbReference>
<dbReference type="Gene3D" id="3.40.50.300">
    <property type="entry name" value="P-loop containing nucleotide triphosphate hydrolases"/>
    <property type="match status" value="1"/>
</dbReference>
<dbReference type="InterPro" id="IPR004160">
    <property type="entry name" value="Transl_elong_EFTu/EF1A_C"/>
</dbReference>
<dbReference type="Proteomes" id="UP001142055">
    <property type="component" value="Chromosome 2"/>
</dbReference>
<dbReference type="FunFam" id="2.40.30.10:FF:000001">
    <property type="entry name" value="Elongation factor Tu"/>
    <property type="match status" value="1"/>
</dbReference>
<accession>A0A9Q0M877</accession>
<dbReference type="InterPro" id="IPR041709">
    <property type="entry name" value="EF-Tu_GTP-bd"/>
</dbReference>
<dbReference type="PRINTS" id="PR00315">
    <property type="entry name" value="ELONGATNFCT"/>
</dbReference>
<dbReference type="NCBIfam" id="TIGR00485">
    <property type="entry name" value="EF-Tu"/>
    <property type="match status" value="1"/>
</dbReference>
<evidence type="ECO:0000256" key="2">
    <source>
        <dbReference type="ARBA" id="ARBA00007249"/>
    </source>
</evidence>
<dbReference type="InterPro" id="IPR050055">
    <property type="entry name" value="EF-Tu_GTPase"/>
</dbReference>
<dbReference type="GO" id="GO:0003746">
    <property type="term" value="F:translation elongation factor activity"/>
    <property type="evidence" value="ECO:0007669"/>
    <property type="project" value="UniProtKB-UniRule"/>
</dbReference>
<keyword evidence="14" id="KW-1185">Reference proteome</keyword>
<dbReference type="PANTHER" id="PTHR43721">
    <property type="entry name" value="ELONGATION FACTOR TU-RELATED"/>
    <property type="match status" value="1"/>
</dbReference>
<dbReference type="PROSITE" id="PS51722">
    <property type="entry name" value="G_TR_2"/>
    <property type="match status" value="1"/>
</dbReference>
<keyword evidence="4 10" id="KW-0251">Elongation factor</keyword>
<evidence type="ECO:0000313" key="13">
    <source>
        <dbReference type="EMBL" id="KAJ6220438.1"/>
    </source>
</evidence>
<dbReference type="CDD" id="cd01884">
    <property type="entry name" value="EF_Tu"/>
    <property type="match status" value="1"/>
</dbReference>
<dbReference type="NCBIfam" id="TIGR00231">
    <property type="entry name" value="small_GTP"/>
    <property type="match status" value="1"/>
</dbReference>
<dbReference type="PANTHER" id="PTHR43721:SF36">
    <property type="entry name" value="ELONGATION FACTOR TU, MITOCHONDRIAL"/>
    <property type="match status" value="1"/>
</dbReference>
<dbReference type="InterPro" id="IPR033720">
    <property type="entry name" value="EFTU_2"/>
</dbReference>
<gene>
    <name evidence="13" type="ORF">RDWZM_006250</name>
</gene>
<evidence type="ECO:0000259" key="12">
    <source>
        <dbReference type="PROSITE" id="PS51722"/>
    </source>
</evidence>
<evidence type="ECO:0000256" key="10">
    <source>
        <dbReference type="RuleBase" id="RU000325"/>
    </source>
</evidence>
<keyword evidence="7" id="KW-0496">Mitochondrion</keyword>
<dbReference type="Gene3D" id="2.40.30.10">
    <property type="entry name" value="Translation factors"/>
    <property type="match status" value="2"/>
</dbReference>
<dbReference type="SUPFAM" id="SSF50447">
    <property type="entry name" value="Translation proteins"/>
    <property type="match status" value="1"/>
</dbReference>
<evidence type="ECO:0000256" key="3">
    <source>
        <dbReference type="ARBA" id="ARBA00022741"/>
    </source>
</evidence>
<dbReference type="OMA" id="EGDKEWG"/>
<evidence type="ECO:0000256" key="7">
    <source>
        <dbReference type="ARBA" id="ARBA00023128"/>
    </source>
</evidence>
<dbReference type="InterPro" id="IPR004541">
    <property type="entry name" value="Transl_elong_EFTu/EF1A_bac/org"/>
</dbReference>
<dbReference type="GO" id="GO:0070125">
    <property type="term" value="P:mitochondrial translational elongation"/>
    <property type="evidence" value="ECO:0007669"/>
    <property type="project" value="TreeGrafter"/>
</dbReference>
<comment type="similarity">
    <text evidence="2 10">Belongs to the TRAFAC class translation factor GTPase superfamily. Classic translation factor GTPase family. EF-Tu/EF-1A subfamily.</text>
</comment>
<dbReference type="InterPro" id="IPR000795">
    <property type="entry name" value="T_Tr_GTP-bd_dom"/>
</dbReference>
<feature type="domain" description="Tr-type G" evidence="12">
    <location>
        <begin position="61"/>
        <end position="256"/>
    </location>
</feature>
<comment type="catalytic activity">
    <reaction evidence="9">
        <text>GTP + H2O = GDP + phosphate + H(+)</text>
        <dbReference type="Rhea" id="RHEA:19669"/>
        <dbReference type="ChEBI" id="CHEBI:15377"/>
        <dbReference type="ChEBI" id="CHEBI:15378"/>
        <dbReference type="ChEBI" id="CHEBI:37565"/>
        <dbReference type="ChEBI" id="CHEBI:43474"/>
        <dbReference type="ChEBI" id="CHEBI:58189"/>
        <dbReference type="EC" id="3.6.5.3"/>
    </reaction>
    <physiologicalReaction direction="left-to-right" evidence="9">
        <dbReference type="Rhea" id="RHEA:19670"/>
    </physiologicalReaction>
</comment>
<dbReference type="Pfam" id="PF03143">
    <property type="entry name" value="GTP_EFTU_D3"/>
    <property type="match status" value="1"/>
</dbReference>
<dbReference type="NCBIfam" id="NF009372">
    <property type="entry name" value="PRK12735.1"/>
    <property type="match status" value="1"/>
</dbReference>
<keyword evidence="6" id="KW-0809">Transit peptide</keyword>
<dbReference type="InterPro" id="IPR031157">
    <property type="entry name" value="G_TR_CS"/>
</dbReference>
<evidence type="ECO:0000256" key="1">
    <source>
        <dbReference type="ARBA" id="ARBA00004173"/>
    </source>
</evidence>
<proteinExistence type="inferred from homology"/>
<dbReference type="GO" id="GO:0005525">
    <property type="term" value="F:GTP binding"/>
    <property type="evidence" value="ECO:0007669"/>
    <property type="project" value="UniProtKB-UniRule"/>
</dbReference>
<comment type="subcellular location">
    <subcellularLocation>
        <location evidence="1">Mitochondrion</location>
    </subcellularLocation>
</comment>
<evidence type="ECO:0000256" key="5">
    <source>
        <dbReference type="ARBA" id="ARBA00022917"/>
    </source>
</evidence>
<dbReference type="NCBIfam" id="NF000766">
    <property type="entry name" value="PRK00049.1"/>
    <property type="match status" value="1"/>
</dbReference>
<evidence type="ECO:0000256" key="9">
    <source>
        <dbReference type="ARBA" id="ARBA00051990"/>
    </source>
</evidence>
<comment type="caution">
    <text evidence="13">The sequence shown here is derived from an EMBL/GenBank/DDBJ whole genome shotgun (WGS) entry which is preliminary data.</text>
</comment>
<dbReference type="InterPro" id="IPR009000">
    <property type="entry name" value="Transl_B-barrel_sf"/>
</dbReference>
<dbReference type="InterPro" id="IPR009001">
    <property type="entry name" value="Transl_elong_EF1A/Init_IF2_C"/>
</dbReference>
<dbReference type="PROSITE" id="PS00301">
    <property type="entry name" value="G_TR_1"/>
    <property type="match status" value="1"/>
</dbReference>
<evidence type="ECO:0000256" key="8">
    <source>
        <dbReference type="ARBA" id="ARBA00023134"/>
    </source>
</evidence>
<dbReference type="AlphaFoldDB" id="A0A9Q0M877"/>
<feature type="region of interest" description="Disordered" evidence="11">
    <location>
        <begin position="454"/>
        <end position="484"/>
    </location>
</feature>
<dbReference type="EMBL" id="JAPWDV010000002">
    <property type="protein sequence ID" value="KAJ6220438.1"/>
    <property type="molecule type" value="Genomic_DNA"/>
</dbReference>
<sequence>MSTMILTRSALFNAGNNLNMAKILNKSSIFGINSLWSNLSHIRCLAGPPGPGGSKMFKRDKPHMNIGTIGHVDHGKTTLTSAITKVLAKQKLAKIKEYDEIDNAPEEKKRGITINTAHVEYETKKRHYAHMDCPGHADYIKNMITGANQMEAAILVVAATDGAMPQTREHLTLAKQIGIENIVVFINKVDAADEEMVELVEMEIRELLSELGYDGDKVPFIKGSALAAMEEKKPEIGEESIGKLMEVIDAEFPDPQREVDLPFLLPIEHVYSIQGRGTVVTGRLEKGLIKKGIECEIIGYGKHHKSVVTGIEMFKKTLDESQAGDNLGALIRGLKRDQVRRGMALVKPGEYRQVDHVETQIYMLKKEEGGKSLPFLSSLRGHCFSKTWDCTVEINVVGKDMIMPGEDAKVILKILRPMIMEKGSRFTIRDNKQTIMTGVVTSLLDDLNAEERAKLEKGRTRKEREELDKRMKEIEEGFEEKEKA</sequence>
<dbReference type="GO" id="GO:0005739">
    <property type="term" value="C:mitochondrion"/>
    <property type="evidence" value="ECO:0007669"/>
    <property type="project" value="UniProtKB-SubCell"/>
</dbReference>
<organism evidence="13 14">
    <name type="scientific">Blomia tropicalis</name>
    <name type="common">Mite</name>
    <dbReference type="NCBI Taxonomy" id="40697"/>
    <lineage>
        <taxon>Eukaryota</taxon>
        <taxon>Metazoa</taxon>
        <taxon>Ecdysozoa</taxon>
        <taxon>Arthropoda</taxon>
        <taxon>Chelicerata</taxon>
        <taxon>Arachnida</taxon>
        <taxon>Acari</taxon>
        <taxon>Acariformes</taxon>
        <taxon>Sarcoptiformes</taxon>
        <taxon>Astigmata</taxon>
        <taxon>Glycyphagoidea</taxon>
        <taxon>Echimyopodidae</taxon>
        <taxon>Blomia</taxon>
    </lineage>
</organism>
<evidence type="ECO:0000256" key="6">
    <source>
        <dbReference type="ARBA" id="ARBA00022946"/>
    </source>
</evidence>
<name>A0A9Q0M877_BLOTA</name>
<dbReference type="FunFam" id="3.40.50.300:FF:000003">
    <property type="entry name" value="Elongation factor Tu"/>
    <property type="match status" value="1"/>
</dbReference>
<dbReference type="InterPro" id="IPR027417">
    <property type="entry name" value="P-loop_NTPase"/>
</dbReference>
<dbReference type="SUPFAM" id="SSF50465">
    <property type="entry name" value="EF-Tu/eEF-1alpha/eIF2-gamma C-terminal domain"/>
    <property type="match status" value="1"/>
</dbReference>
<dbReference type="InterPro" id="IPR005225">
    <property type="entry name" value="Small_GTP-bd"/>
</dbReference>
<reference evidence="13" key="1">
    <citation type="submission" date="2022-12" db="EMBL/GenBank/DDBJ databases">
        <title>Genome assemblies of Blomia tropicalis.</title>
        <authorList>
            <person name="Cui Y."/>
        </authorList>
    </citation>
    <scope>NUCLEOTIDE SEQUENCE</scope>
    <source>
        <tissue evidence="13">Adult mites</tissue>
    </source>
</reference>
<evidence type="ECO:0000313" key="14">
    <source>
        <dbReference type="Proteomes" id="UP001142055"/>
    </source>
</evidence>
<protein>
    <recommendedName>
        <fullName evidence="10">Elongation factor Tu</fullName>
    </recommendedName>
</protein>
<dbReference type="NCBIfam" id="NF009373">
    <property type="entry name" value="PRK12736.1"/>
    <property type="match status" value="1"/>
</dbReference>
<evidence type="ECO:0000256" key="11">
    <source>
        <dbReference type="SAM" id="MobiDB-lite"/>
    </source>
</evidence>
<dbReference type="GO" id="GO:0003924">
    <property type="term" value="F:GTPase activity"/>
    <property type="evidence" value="ECO:0007669"/>
    <property type="project" value="UniProtKB-UniRule"/>
</dbReference>
<keyword evidence="5" id="KW-0648">Protein biosynthesis</keyword>
<comment type="function">
    <text evidence="10">This protein promotes the GTP-dependent binding of aminoacyl-tRNA to the A-site of ribosomes during protein biosynthesis.</text>
</comment>
<keyword evidence="3 10" id="KW-0547">Nucleotide-binding</keyword>
<evidence type="ECO:0000256" key="4">
    <source>
        <dbReference type="ARBA" id="ARBA00022768"/>
    </source>
</evidence>
<keyword evidence="8 10" id="KW-0342">GTP-binding</keyword>
<dbReference type="Pfam" id="PF00009">
    <property type="entry name" value="GTP_EFTU"/>
    <property type="match status" value="1"/>
</dbReference>
<dbReference type="CDD" id="cd03697">
    <property type="entry name" value="EFTU_II"/>
    <property type="match status" value="1"/>
</dbReference>
<dbReference type="InterPro" id="IPR004161">
    <property type="entry name" value="EFTu-like_2"/>
</dbReference>
<dbReference type="SUPFAM" id="SSF52540">
    <property type="entry name" value="P-loop containing nucleoside triphosphate hydrolases"/>
    <property type="match status" value="1"/>
</dbReference>